<evidence type="ECO:0000313" key="1">
    <source>
        <dbReference type="EMBL" id="CAK85338.1"/>
    </source>
</evidence>
<dbReference type="InParanoid" id="A0DQM1"/>
<dbReference type="HOGENOM" id="CLU_2763322_0_0_1"/>
<dbReference type="RefSeq" id="XP_001452735.1">
    <property type="nucleotide sequence ID" value="XM_001452698.1"/>
</dbReference>
<reference evidence="1 2" key="1">
    <citation type="journal article" date="2006" name="Nature">
        <title>Global trends of whole-genome duplications revealed by the ciliate Paramecium tetraurelia.</title>
        <authorList>
            <consortium name="Genoscope"/>
            <person name="Aury J.-M."/>
            <person name="Jaillon O."/>
            <person name="Duret L."/>
            <person name="Noel B."/>
            <person name="Jubin C."/>
            <person name="Porcel B.M."/>
            <person name="Segurens B."/>
            <person name="Daubin V."/>
            <person name="Anthouard V."/>
            <person name="Aiach N."/>
            <person name="Arnaiz O."/>
            <person name="Billaut A."/>
            <person name="Beisson J."/>
            <person name="Blanc I."/>
            <person name="Bouhouche K."/>
            <person name="Camara F."/>
            <person name="Duharcourt S."/>
            <person name="Guigo R."/>
            <person name="Gogendeau D."/>
            <person name="Katinka M."/>
            <person name="Keller A.-M."/>
            <person name="Kissmehl R."/>
            <person name="Klotz C."/>
            <person name="Koll F."/>
            <person name="Le Moue A."/>
            <person name="Lepere C."/>
            <person name="Malinsky S."/>
            <person name="Nowacki M."/>
            <person name="Nowak J.K."/>
            <person name="Plattner H."/>
            <person name="Poulain J."/>
            <person name="Ruiz F."/>
            <person name="Serrano V."/>
            <person name="Zagulski M."/>
            <person name="Dessen P."/>
            <person name="Betermier M."/>
            <person name="Weissenbach J."/>
            <person name="Scarpelli C."/>
            <person name="Schachter V."/>
            <person name="Sperling L."/>
            <person name="Meyer E."/>
            <person name="Cohen J."/>
            <person name="Wincker P."/>
        </authorList>
    </citation>
    <scope>NUCLEOTIDE SEQUENCE [LARGE SCALE GENOMIC DNA]</scope>
    <source>
        <strain evidence="1 2">Stock d4-2</strain>
    </source>
</reference>
<dbReference type="KEGG" id="ptm:GSPATT00002738001"/>
<dbReference type="GeneID" id="5038520"/>
<dbReference type="Proteomes" id="UP000000600">
    <property type="component" value="Unassembled WGS sequence"/>
</dbReference>
<gene>
    <name evidence="1" type="ORF">GSPATT00002738001</name>
</gene>
<protein>
    <submittedName>
        <fullName evidence="1">Uncharacterized protein</fullName>
    </submittedName>
</protein>
<dbReference type="AlphaFoldDB" id="A0DQM1"/>
<dbReference type="EMBL" id="CT868540">
    <property type="protein sequence ID" value="CAK85338.1"/>
    <property type="molecule type" value="Genomic_DNA"/>
</dbReference>
<organism evidence="1 2">
    <name type="scientific">Paramecium tetraurelia</name>
    <dbReference type="NCBI Taxonomy" id="5888"/>
    <lineage>
        <taxon>Eukaryota</taxon>
        <taxon>Sar</taxon>
        <taxon>Alveolata</taxon>
        <taxon>Ciliophora</taxon>
        <taxon>Intramacronucleata</taxon>
        <taxon>Oligohymenophorea</taxon>
        <taxon>Peniculida</taxon>
        <taxon>Parameciidae</taxon>
        <taxon>Paramecium</taxon>
    </lineage>
</organism>
<evidence type="ECO:0000313" key="2">
    <source>
        <dbReference type="Proteomes" id="UP000000600"/>
    </source>
</evidence>
<accession>A0DQM1</accession>
<name>A0DQM1_PARTE</name>
<keyword evidence="2" id="KW-1185">Reference proteome</keyword>
<proteinExistence type="predicted"/>
<sequence>MICDIIDIPLLTPSQKVRISYSNTTASPASSSDSSFESKQIPNLQIPRPLLSQDEKFEASFCSFGIVFYI</sequence>